<proteinExistence type="predicted"/>
<keyword evidence="2" id="KW-1185">Reference proteome</keyword>
<accession>A0AAV6JW21</accession>
<sequence>MGGEPIIDDKNWELFQAGPLDGYSLHGLFQEPELVTKGEEMVEELHSFVPPMAFNESSRGPFGDSYYTAMRSVHHWRISSPTCCTFPPQPDVAMLEHTLFDNFWDEDEVMDIRVGNGEVWIINKAMIDDTFWVDSAMDGLSKRLEAIDINKRKAKESLEGIWIEDPDMKQKMEKIKKGKRKVCEDIWGSNQGPWDGTVSRLTRSGRVGKAWL</sequence>
<evidence type="ECO:0000313" key="2">
    <source>
        <dbReference type="Proteomes" id="UP000823749"/>
    </source>
</evidence>
<protein>
    <submittedName>
        <fullName evidence="1">Uncharacterized protein</fullName>
    </submittedName>
</protein>
<name>A0AAV6JW21_9ERIC</name>
<evidence type="ECO:0000313" key="1">
    <source>
        <dbReference type="EMBL" id="KAG5544381.1"/>
    </source>
</evidence>
<dbReference type="AlphaFoldDB" id="A0AAV6JW21"/>
<organism evidence="1 2">
    <name type="scientific">Rhododendron griersonianum</name>
    <dbReference type="NCBI Taxonomy" id="479676"/>
    <lineage>
        <taxon>Eukaryota</taxon>
        <taxon>Viridiplantae</taxon>
        <taxon>Streptophyta</taxon>
        <taxon>Embryophyta</taxon>
        <taxon>Tracheophyta</taxon>
        <taxon>Spermatophyta</taxon>
        <taxon>Magnoliopsida</taxon>
        <taxon>eudicotyledons</taxon>
        <taxon>Gunneridae</taxon>
        <taxon>Pentapetalae</taxon>
        <taxon>asterids</taxon>
        <taxon>Ericales</taxon>
        <taxon>Ericaceae</taxon>
        <taxon>Ericoideae</taxon>
        <taxon>Rhodoreae</taxon>
        <taxon>Rhododendron</taxon>
    </lineage>
</organism>
<comment type="caution">
    <text evidence="1">The sequence shown here is derived from an EMBL/GenBank/DDBJ whole genome shotgun (WGS) entry which is preliminary data.</text>
</comment>
<reference evidence="1 2" key="1">
    <citation type="submission" date="2020-08" db="EMBL/GenBank/DDBJ databases">
        <title>Plant Genome Project.</title>
        <authorList>
            <person name="Zhang R.-G."/>
        </authorList>
    </citation>
    <scope>NUCLEOTIDE SEQUENCE [LARGE SCALE GENOMIC DNA]</scope>
    <source>
        <strain evidence="1">WSP0</strain>
        <tissue evidence="1">Leaf</tissue>
    </source>
</reference>
<gene>
    <name evidence="1" type="ORF">RHGRI_016959</name>
</gene>
<dbReference type="EMBL" id="JACTNZ010000006">
    <property type="protein sequence ID" value="KAG5544381.1"/>
    <property type="molecule type" value="Genomic_DNA"/>
</dbReference>
<dbReference type="Proteomes" id="UP000823749">
    <property type="component" value="Chromosome 6"/>
</dbReference>